<evidence type="ECO:0000313" key="1">
    <source>
        <dbReference type="EMBL" id="KER23870.1"/>
    </source>
</evidence>
<evidence type="ECO:0000313" key="2">
    <source>
        <dbReference type="Proteomes" id="UP000054324"/>
    </source>
</evidence>
<accession>A0A074ZKI3</accession>
<dbReference type="CTD" id="20322515"/>
<keyword evidence="2" id="KW-1185">Reference proteome</keyword>
<reference evidence="1 2" key="1">
    <citation type="submission" date="2013-11" db="EMBL/GenBank/DDBJ databases">
        <title>Opisthorchis viverrini - life in the bile duct.</title>
        <authorList>
            <person name="Young N.D."/>
            <person name="Nagarajan N."/>
            <person name="Lin S.J."/>
            <person name="Korhonen P.K."/>
            <person name="Jex A.R."/>
            <person name="Hall R.S."/>
            <person name="Safavi-Hemami H."/>
            <person name="Kaewkong W."/>
            <person name="Bertrand D."/>
            <person name="Gao S."/>
            <person name="Seet Q."/>
            <person name="Wongkham S."/>
            <person name="Teh B.T."/>
            <person name="Wongkham C."/>
            <person name="Intapan P.M."/>
            <person name="Maleewong W."/>
            <person name="Yang X."/>
            <person name="Hu M."/>
            <person name="Wang Z."/>
            <person name="Hofmann A."/>
            <person name="Sternberg P.W."/>
            <person name="Tan P."/>
            <person name="Wang J."/>
            <person name="Gasser R.B."/>
        </authorList>
    </citation>
    <scope>NUCLEOTIDE SEQUENCE [LARGE SCALE GENOMIC DNA]</scope>
</reference>
<evidence type="ECO:0008006" key="3">
    <source>
        <dbReference type="Google" id="ProtNLM"/>
    </source>
</evidence>
<dbReference type="RefSeq" id="XP_009172368.1">
    <property type="nucleotide sequence ID" value="XM_009174104.1"/>
</dbReference>
<name>A0A074ZKI3_OPIVI</name>
<dbReference type="KEGG" id="ovi:T265_08336"/>
<dbReference type="Proteomes" id="UP000054324">
    <property type="component" value="Unassembled WGS sequence"/>
</dbReference>
<dbReference type="SUPFAM" id="SSF56112">
    <property type="entry name" value="Protein kinase-like (PK-like)"/>
    <property type="match status" value="1"/>
</dbReference>
<dbReference type="Gene3D" id="1.10.510.10">
    <property type="entry name" value="Transferase(Phosphotransferase) domain 1"/>
    <property type="match status" value="1"/>
</dbReference>
<dbReference type="GeneID" id="20322515"/>
<organism evidence="1 2">
    <name type="scientific">Opisthorchis viverrini</name>
    <name type="common">Southeast Asian liver fluke</name>
    <dbReference type="NCBI Taxonomy" id="6198"/>
    <lineage>
        <taxon>Eukaryota</taxon>
        <taxon>Metazoa</taxon>
        <taxon>Spiralia</taxon>
        <taxon>Lophotrochozoa</taxon>
        <taxon>Platyhelminthes</taxon>
        <taxon>Trematoda</taxon>
        <taxon>Digenea</taxon>
        <taxon>Opisthorchiida</taxon>
        <taxon>Opisthorchiata</taxon>
        <taxon>Opisthorchiidae</taxon>
        <taxon>Opisthorchis</taxon>
    </lineage>
</organism>
<gene>
    <name evidence="1" type="ORF">T265_08336</name>
</gene>
<proteinExistence type="predicted"/>
<dbReference type="AlphaFoldDB" id="A0A074ZKI3"/>
<dbReference type="STRING" id="6198.A0A074ZKI3"/>
<dbReference type="OrthoDB" id="26722at2759"/>
<dbReference type="EMBL" id="KL596831">
    <property type="protein sequence ID" value="KER23870.1"/>
    <property type="molecule type" value="Genomic_DNA"/>
</dbReference>
<dbReference type="InterPro" id="IPR011009">
    <property type="entry name" value="Kinase-like_dom_sf"/>
</dbReference>
<protein>
    <recommendedName>
        <fullName evidence="3">Protein kinase domain-containing protein</fullName>
    </recommendedName>
</protein>
<sequence length="474" mass="53717">MLTQLRTIASPFQSDNLGPIYLGILNTKELLSRPTLGDNRSTNTLPARSFPADTNTIFAGPNWEKSELTFTNNLSFGFSMTSADLRDRSMQLVQVQGFSSILRDVRREHTAIKKKYKYLSKSISFLLKLIHPNVIRTFGIWSEDSSRMSLPSLVSEWPNQGPLDEYLKKNFNSSLVLLDDQLRCKLQVVVYCEPLHMHSSNGTTYVPPEFKHFDESEKELNRNESPIFATLLLNNQYVPNEINNSTKCELSPSPTQPPSLPKESHCVSLTQLHLILCERLTPKSMCDLECKQHGSSCTFNAGNTFVRMKAEDILAFGRIQIELLLAHLILKDEPLLNDCAIVSASPSPFVPCKLRSHGELQQVGTAPVVDSNGYFYNLQHPEDSRQVYEHPVPIFFMKPVHSNPLTTSNHVTLWNLHDFGAFCTLLREAYPTLDLETMLQQCYPKCPCWKVNIDQVSNVCRTIFSELKESSPCK</sequence>